<evidence type="ECO:0000259" key="3">
    <source>
        <dbReference type="Pfam" id="PF01915"/>
    </source>
</evidence>
<dbReference type="Proteomes" id="UP000736787">
    <property type="component" value="Unassembled WGS sequence"/>
</dbReference>
<dbReference type="Proteomes" id="UP000760860">
    <property type="component" value="Unassembled WGS sequence"/>
</dbReference>
<dbReference type="Gene3D" id="3.40.50.1700">
    <property type="entry name" value="Glycoside hydrolase family 3 C-terminal domain"/>
    <property type="match status" value="1"/>
</dbReference>
<evidence type="ECO:0000313" key="7">
    <source>
        <dbReference type="Proteomes" id="UP000774804"/>
    </source>
</evidence>
<dbReference type="InterPro" id="IPR036881">
    <property type="entry name" value="Glyco_hydro_3_C_sf"/>
</dbReference>
<evidence type="ECO:0000256" key="2">
    <source>
        <dbReference type="ARBA" id="ARBA00023295"/>
    </source>
</evidence>
<evidence type="ECO:0000313" key="5">
    <source>
        <dbReference type="EMBL" id="KAG2895548.1"/>
    </source>
</evidence>
<dbReference type="EMBL" id="RCMV01001544">
    <property type="protein sequence ID" value="KAG3208130.1"/>
    <property type="molecule type" value="Genomic_DNA"/>
</dbReference>
<evidence type="ECO:0000313" key="4">
    <source>
        <dbReference type="EMBL" id="KAG2884357.1"/>
    </source>
</evidence>
<keyword evidence="2" id="KW-0326">Glycosidase</keyword>
<dbReference type="EMBL" id="RCMK01001384">
    <property type="protein sequence ID" value="KAG2895548.1"/>
    <property type="molecule type" value="Genomic_DNA"/>
</dbReference>
<reference evidence="4" key="1">
    <citation type="submission" date="2018-10" db="EMBL/GenBank/DDBJ databases">
        <title>Effector identification in a new, highly contiguous assembly of the strawberry crown rot pathogen Phytophthora cactorum.</title>
        <authorList>
            <person name="Armitage A.D."/>
            <person name="Nellist C.F."/>
            <person name="Bates H."/>
            <person name="Vickerstaff R.J."/>
            <person name="Harrison R.J."/>
        </authorList>
    </citation>
    <scope>NUCLEOTIDE SEQUENCE</scope>
    <source>
        <strain evidence="4">4032</strain>
        <strain evidence="5">4040</strain>
        <strain evidence="6">P421</strain>
    </source>
</reference>
<dbReference type="Pfam" id="PF01915">
    <property type="entry name" value="Glyco_hydro_3_C"/>
    <property type="match status" value="1"/>
</dbReference>
<organism evidence="4 7">
    <name type="scientific">Phytophthora cactorum</name>
    <dbReference type="NCBI Taxonomy" id="29920"/>
    <lineage>
        <taxon>Eukaryota</taxon>
        <taxon>Sar</taxon>
        <taxon>Stramenopiles</taxon>
        <taxon>Oomycota</taxon>
        <taxon>Peronosporomycetes</taxon>
        <taxon>Peronosporales</taxon>
        <taxon>Peronosporaceae</taxon>
        <taxon>Phytophthora</taxon>
    </lineage>
</organism>
<proteinExistence type="predicted"/>
<dbReference type="GO" id="GO:0005975">
    <property type="term" value="P:carbohydrate metabolic process"/>
    <property type="evidence" value="ECO:0007669"/>
    <property type="project" value="InterPro"/>
</dbReference>
<name>A0A8T1AJX8_9STRA</name>
<keyword evidence="1" id="KW-0378">Hydrolase</keyword>
<dbReference type="SUPFAM" id="SSF52279">
    <property type="entry name" value="Beta-D-glucan exohydrolase, C-terminal domain"/>
    <property type="match status" value="1"/>
</dbReference>
<dbReference type="AlphaFoldDB" id="A0A8T1AJX8"/>
<accession>A0A8T1AJX8</accession>
<dbReference type="EMBL" id="RCMI01001502">
    <property type="protein sequence ID" value="KAG2884357.1"/>
    <property type="molecule type" value="Genomic_DNA"/>
</dbReference>
<protein>
    <recommendedName>
        <fullName evidence="3">Glycoside hydrolase family 3 C-terminal domain-containing protein</fullName>
    </recommendedName>
</protein>
<evidence type="ECO:0000256" key="1">
    <source>
        <dbReference type="ARBA" id="ARBA00022801"/>
    </source>
</evidence>
<dbReference type="Proteomes" id="UP000774804">
    <property type="component" value="Unassembled WGS sequence"/>
</dbReference>
<dbReference type="InterPro" id="IPR002772">
    <property type="entry name" value="Glyco_hydro_3_C"/>
</dbReference>
<feature type="domain" description="Glycoside hydrolase family 3 C-terminal" evidence="3">
    <location>
        <begin position="6"/>
        <end position="43"/>
    </location>
</feature>
<comment type="caution">
    <text evidence="4">The sequence shown here is derived from an EMBL/GenBank/DDBJ whole genome shotgun (WGS) entry which is preliminary data.</text>
</comment>
<gene>
    <name evidence="4" type="ORF">PC115_g21361</name>
    <name evidence="5" type="ORF">PC117_g23241</name>
    <name evidence="6" type="ORF">PC129_g20843</name>
</gene>
<dbReference type="GO" id="GO:0004553">
    <property type="term" value="F:hydrolase activity, hydrolyzing O-glycosyl compounds"/>
    <property type="evidence" value="ECO:0007669"/>
    <property type="project" value="InterPro"/>
</dbReference>
<sequence length="88" mass="9280">MLACELGGKAVAEIIYGDVNPSGRLPITYPKYTGNVMIPYRQRVTPYSAISEPNGYSPVANVNVAHRGFAAAASLYTSQSVSGLIATT</sequence>
<evidence type="ECO:0000313" key="6">
    <source>
        <dbReference type="EMBL" id="KAG3208130.1"/>
    </source>
</evidence>